<evidence type="ECO:0000256" key="2">
    <source>
        <dbReference type="SAM" id="MobiDB-lite"/>
    </source>
</evidence>
<name>A0A9N9QFT5_9CUCU</name>
<gene>
    <name evidence="3" type="ORF">CEUTPL_LOCUS9122</name>
</gene>
<dbReference type="EMBL" id="OU892281">
    <property type="protein sequence ID" value="CAG9768594.1"/>
    <property type="molecule type" value="Genomic_DNA"/>
</dbReference>
<keyword evidence="4" id="KW-1185">Reference proteome</keyword>
<evidence type="ECO:0000313" key="3">
    <source>
        <dbReference type="EMBL" id="CAG9768594.1"/>
    </source>
</evidence>
<dbReference type="AlphaFoldDB" id="A0A9N9QFT5"/>
<feature type="coiled-coil region" evidence="1">
    <location>
        <begin position="262"/>
        <end position="289"/>
    </location>
</feature>
<dbReference type="PANTHER" id="PTHR37558:SF1">
    <property type="entry name" value="HTH CENPB-TYPE DOMAIN-CONTAINING PROTEIN"/>
    <property type="match status" value="1"/>
</dbReference>
<reference evidence="3" key="1">
    <citation type="submission" date="2022-01" db="EMBL/GenBank/DDBJ databases">
        <authorList>
            <person name="King R."/>
        </authorList>
    </citation>
    <scope>NUCLEOTIDE SEQUENCE</scope>
</reference>
<feature type="region of interest" description="Disordered" evidence="2">
    <location>
        <begin position="196"/>
        <end position="217"/>
    </location>
</feature>
<dbReference type="OrthoDB" id="6508955at2759"/>
<accession>A0A9N9QFT5</accession>
<dbReference type="Proteomes" id="UP001152799">
    <property type="component" value="Chromosome 5"/>
</dbReference>
<proteinExistence type="predicted"/>
<evidence type="ECO:0000313" key="4">
    <source>
        <dbReference type="Proteomes" id="UP001152799"/>
    </source>
</evidence>
<dbReference type="PANTHER" id="PTHR37558">
    <property type="entry name" value="HTH CENPB-TYPE DOMAIN-CONTAINING PROTEIN"/>
    <property type="match status" value="1"/>
</dbReference>
<protein>
    <submittedName>
        <fullName evidence="3">Uncharacterized protein</fullName>
    </submittedName>
</protein>
<sequence length="350" mass="41105">MTENMNMTQNTIASTSKEAIKRLRFTADDDLALLREFVGLNPLEEVEKWEEIQKNIFIITGKMFSIRTLKDHLFLILDIWLKKDKTTQILSGVEEVHSERDQLLQEVSDMCNNAKVKPLTKKRKLSKEKQIAELGKLSRDECSRTLISDNIDIENLPPAAPAQAPSFSPIALDHDYQLCSIIDLTDHETSHEIQISTNNENNNEHRSNETETLPPPKPTILVLEAETPKINPEKSAPRKILAPRKNRTNRSAPLRRNALEYLDNKESREEILKTRQLNLEEKRIELENRRLVLDEQRHEMDYIERKQKLEMEKTRFTQEMFERDQKSKMIEQQHQLIQSLMERLKKYEEK</sequence>
<keyword evidence="1" id="KW-0175">Coiled coil</keyword>
<organism evidence="3 4">
    <name type="scientific">Ceutorhynchus assimilis</name>
    <name type="common">cabbage seed weevil</name>
    <dbReference type="NCBI Taxonomy" id="467358"/>
    <lineage>
        <taxon>Eukaryota</taxon>
        <taxon>Metazoa</taxon>
        <taxon>Ecdysozoa</taxon>
        <taxon>Arthropoda</taxon>
        <taxon>Hexapoda</taxon>
        <taxon>Insecta</taxon>
        <taxon>Pterygota</taxon>
        <taxon>Neoptera</taxon>
        <taxon>Endopterygota</taxon>
        <taxon>Coleoptera</taxon>
        <taxon>Polyphaga</taxon>
        <taxon>Cucujiformia</taxon>
        <taxon>Curculionidae</taxon>
        <taxon>Ceutorhynchinae</taxon>
        <taxon>Ceutorhynchus</taxon>
    </lineage>
</organism>
<evidence type="ECO:0000256" key="1">
    <source>
        <dbReference type="SAM" id="Coils"/>
    </source>
</evidence>